<name>A0A1E7WCF9_9BURK</name>
<keyword evidence="2" id="KW-1185">Reference proteome</keyword>
<dbReference type="AlphaFoldDB" id="A0A1E7WCF9"/>
<dbReference type="EMBL" id="LROM01000127">
    <property type="protein sequence ID" value="OEZ95008.1"/>
    <property type="molecule type" value="Genomic_DNA"/>
</dbReference>
<evidence type="ECO:0000313" key="2">
    <source>
        <dbReference type="Proteomes" id="UP000175989"/>
    </source>
</evidence>
<comment type="caution">
    <text evidence="1">The sequence shown here is derived from an EMBL/GenBank/DDBJ whole genome shotgun (WGS) entry which is preliminary data.</text>
</comment>
<reference evidence="2" key="1">
    <citation type="journal article" date="2016" name="Front. Microbiol.">
        <title>Molecular Keys to the Janthinobacterium and Duganella spp. Interaction with the Plant Pathogen Fusarium graminearum.</title>
        <authorList>
            <person name="Haack F.S."/>
            <person name="Poehlein A."/>
            <person name="Kroger C."/>
            <person name="Voigt C.A."/>
            <person name="Piepenbring M."/>
            <person name="Bode H.B."/>
            <person name="Daniel R."/>
            <person name="Schafer W."/>
            <person name="Streit W.R."/>
        </authorList>
    </citation>
    <scope>NUCLEOTIDE SEQUENCE [LARGE SCALE GENOMIC DNA]</scope>
    <source>
        <strain evidence="2">T54</strain>
    </source>
</reference>
<organism evidence="1 2">
    <name type="scientific">Duganella phyllosphaerae</name>
    <dbReference type="NCBI Taxonomy" id="762836"/>
    <lineage>
        <taxon>Bacteria</taxon>
        <taxon>Pseudomonadati</taxon>
        <taxon>Pseudomonadota</taxon>
        <taxon>Betaproteobacteria</taxon>
        <taxon>Burkholderiales</taxon>
        <taxon>Oxalobacteraceae</taxon>
        <taxon>Telluria group</taxon>
        <taxon>Duganella</taxon>
    </lineage>
</organism>
<gene>
    <name evidence="1" type="ORF">DUPY_43900</name>
</gene>
<dbReference type="Proteomes" id="UP000175989">
    <property type="component" value="Unassembled WGS sequence"/>
</dbReference>
<sequence>MLVIVMVRITEPPTSGSAMTTLANGRTVPPAATAWPPTVPLTMGTSLTDRALTTVPVLTALARPLASTAVSENVVLTVAPTTAWLSVGVKVSAFSCALSAAGDVALKV</sequence>
<protein>
    <submittedName>
        <fullName evidence="1">Uncharacterized protein</fullName>
    </submittedName>
</protein>
<evidence type="ECO:0000313" key="1">
    <source>
        <dbReference type="EMBL" id="OEZ95008.1"/>
    </source>
</evidence>
<accession>A0A1E7WCF9</accession>
<proteinExistence type="predicted"/>